<feature type="domain" description="NADPH-dependent reductive aminase-like C-terminal" evidence="3">
    <location>
        <begin position="164"/>
        <end position="282"/>
    </location>
</feature>
<dbReference type="RefSeq" id="WP_213888277.1">
    <property type="nucleotide sequence ID" value="NZ_JAGFNU010000003.1"/>
</dbReference>
<dbReference type="Gene3D" id="1.10.1040.10">
    <property type="entry name" value="N-(1-d-carboxylethyl)-l-norvaline Dehydrogenase, domain 2"/>
    <property type="match status" value="1"/>
</dbReference>
<evidence type="ECO:0000313" key="5">
    <source>
        <dbReference type="Proteomes" id="UP001589683"/>
    </source>
</evidence>
<evidence type="ECO:0000259" key="2">
    <source>
        <dbReference type="Pfam" id="PF03446"/>
    </source>
</evidence>
<dbReference type="PANTHER" id="PTHR43580:SF2">
    <property type="entry name" value="CYTOKINE-LIKE NUCLEAR FACTOR N-PAC"/>
    <property type="match status" value="1"/>
</dbReference>
<dbReference type="InterPro" id="IPR013328">
    <property type="entry name" value="6PGD_dom2"/>
</dbReference>
<evidence type="ECO:0000259" key="3">
    <source>
        <dbReference type="Pfam" id="PF21761"/>
    </source>
</evidence>
<dbReference type="PIRSF" id="PIRSF000103">
    <property type="entry name" value="HIBADH"/>
    <property type="match status" value="1"/>
</dbReference>
<dbReference type="InterPro" id="IPR015815">
    <property type="entry name" value="HIBADH-related"/>
</dbReference>
<organism evidence="4 5">
    <name type="scientific">Pseudohalocynthiibacter aestuariivivens</name>
    <dbReference type="NCBI Taxonomy" id="1591409"/>
    <lineage>
        <taxon>Bacteria</taxon>
        <taxon>Pseudomonadati</taxon>
        <taxon>Pseudomonadota</taxon>
        <taxon>Alphaproteobacteria</taxon>
        <taxon>Rhodobacterales</taxon>
        <taxon>Paracoccaceae</taxon>
        <taxon>Pseudohalocynthiibacter</taxon>
    </lineage>
</organism>
<dbReference type="SUPFAM" id="SSF51735">
    <property type="entry name" value="NAD(P)-binding Rossmann-fold domains"/>
    <property type="match status" value="1"/>
</dbReference>
<dbReference type="PANTHER" id="PTHR43580">
    <property type="entry name" value="OXIDOREDUCTASE GLYR1-RELATED"/>
    <property type="match status" value="1"/>
</dbReference>
<feature type="domain" description="6-phosphogluconate dehydrogenase NADP-binding" evidence="2">
    <location>
        <begin position="4"/>
        <end position="160"/>
    </location>
</feature>
<accession>A0ABV5JIR1</accession>
<dbReference type="GO" id="GO:0016491">
    <property type="term" value="F:oxidoreductase activity"/>
    <property type="evidence" value="ECO:0007669"/>
    <property type="project" value="UniProtKB-KW"/>
</dbReference>
<keyword evidence="1 4" id="KW-0560">Oxidoreductase</keyword>
<name>A0ABV5JIR1_9RHOB</name>
<comment type="caution">
    <text evidence="4">The sequence shown here is derived from an EMBL/GenBank/DDBJ whole genome shotgun (WGS) entry which is preliminary data.</text>
</comment>
<proteinExistence type="predicted"/>
<evidence type="ECO:0000256" key="1">
    <source>
        <dbReference type="ARBA" id="ARBA00023002"/>
    </source>
</evidence>
<dbReference type="InterPro" id="IPR006115">
    <property type="entry name" value="6PGDH_NADP-bd"/>
</dbReference>
<gene>
    <name evidence="4" type="ORF">ACFFUT_16315</name>
</gene>
<dbReference type="InterPro" id="IPR048666">
    <property type="entry name" value="RedAm-like_C"/>
</dbReference>
<dbReference type="Gene3D" id="3.40.50.720">
    <property type="entry name" value="NAD(P)-binding Rossmann-like Domain"/>
    <property type="match status" value="1"/>
</dbReference>
<dbReference type="InterPro" id="IPR051265">
    <property type="entry name" value="HIBADH-related_NP60_sf"/>
</dbReference>
<keyword evidence="5" id="KW-1185">Reference proteome</keyword>
<protein>
    <submittedName>
        <fullName evidence="4">NAD(P)-dependent oxidoreductase</fullName>
        <ecNumber evidence="4">1.1.-.-</ecNumber>
    </submittedName>
</protein>
<dbReference type="Pfam" id="PF21761">
    <property type="entry name" value="RedAm-like_C"/>
    <property type="match status" value="1"/>
</dbReference>
<evidence type="ECO:0000313" key="4">
    <source>
        <dbReference type="EMBL" id="MFB9233357.1"/>
    </source>
</evidence>
<dbReference type="EC" id="1.1.-.-" evidence="4"/>
<dbReference type="Pfam" id="PF03446">
    <property type="entry name" value="NAD_binding_2"/>
    <property type="match status" value="1"/>
</dbReference>
<dbReference type="InterPro" id="IPR036291">
    <property type="entry name" value="NAD(P)-bd_dom_sf"/>
</dbReference>
<reference evidence="4 5" key="1">
    <citation type="submission" date="2024-09" db="EMBL/GenBank/DDBJ databases">
        <authorList>
            <person name="Sun Q."/>
            <person name="Mori K."/>
        </authorList>
    </citation>
    <scope>NUCLEOTIDE SEQUENCE [LARGE SCALE GENOMIC DNA]</scope>
    <source>
        <strain evidence="4 5">CECT 8726</strain>
    </source>
</reference>
<dbReference type="Proteomes" id="UP001589683">
    <property type="component" value="Unassembled WGS sequence"/>
</dbReference>
<sequence>MSDVTIIGLGLMGSALVKTFQQSGYNLTIWNRSASKMKPLVGGRVVGAHDVDQAVLASPVTIICIDHHDATRAILRSNQVAQRLSGRIFVQLSTCLPKEARESESWLSSHQAEYLDGAILCGPNDLGTENGQLLISGKAETYKKVEKLIGGLGEKIEYLGENVAAASTLDLAWLSTRFGRFMGIIHAANLCQSEAVGLDKFTSLFPDDEQIQHHAGTIRDGTFDQNTATLKVWQASLELLRQQARDARINTEFPDHVGSFFDRAIEAGYEEEHVMALYKVMRDTGPPL</sequence>
<dbReference type="EMBL" id="JBHMEA010000049">
    <property type="protein sequence ID" value="MFB9233357.1"/>
    <property type="molecule type" value="Genomic_DNA"/>
</dbReference>